<dbReference type="EC" id="2.4.-.-" evidence="2"/>
<dbReference type="AlphaFoldDB" id="A0A518CT48"/>
<dbReference type="KEGG" id="plon:Pla110_41550"/>
<dbReference type="Proteomes" id="UP000317178">
    <property type="component" value="Chromosome"/>
</dbReference>
<reference evidence="2 3" key="1">
    <citation type="submission" date="2019-02" db="EMBL/GenBank/DDBJ databases">
        <title>Deep-cultivation of Planctomycetes and their phenomic and genomic characterization uncovers novel biology.</title>
        <authorList>
            <person name="Wiegand S."/>
            <person name="Jogler M."/>
            <person name="Boedeker C."/>
            <person name="Pinto D."/>
            <person name="Vollmers J."/>
            <person name="Rivas-Marin E."/>
            <person name="Kohn T."/>
            <person name="Peeters S.H."/>
            <person name="Heuer A."/>
            <person name="Rast P."/>
            <person name="Oberbeckmann S."/>
            <person name="Bunk B."/>
            <person name="Jeske O."/>
            <person name="Meyerdierks A."/>
            <person name="Storesund J.E."/>
            <person name="Kallscheuer N."/>
            <person name="Luecker S."/>
            <person name="Lage O.M."/>
            <person name="Pohl T."/>
            <person name="Merkel B.J."/>
            <person name="Hornburger P."/>
            <person name="Mueller R.-W."/>
            <person name="Bruemmer F."/>
            <person name="Labrenz M."/>
            <person name="Spormann A.M."/>
            <person name="Op den Camp H."/>
            <person name="Overmann J."/>
            <person name="Amann R."/>
            <person name="Jetten M.S.M."/>
            <person name="Mascher T."/>
            <person name="Medema M.H."/>
            <person name="Devos D.P."/>
            <person name="Kaster A.-K."/>
            <person name="Ovreas L."/>
            <person name="Rohde M."/>
            <person name="Galperin M.Y."/>
            <person name="Jogler C."/>
        </authorList>
    </citation>
    <scope>NUCLEOTIDE SEQUENCE [LARGE SCALE GENOMIC DNA]</scope>
    <source>
        <strain evidence="2 3">Pla110</strain>
    </source>
</reference>
<sequence>MSSPRVTICIPHWQVQDYMRLCLRSIRKHSDNYDVEVIVVDNGSKDESLDYLRGLDWIRLIERPEEVHTNWPKNVFTAWNLGLKEATGEYYVTMHSDVFLKRDDWLDPFLREIQKSDEIAATGAWKLVMENPLYAWQKQVVGYASGRIKQLVGLKKEIKWKQGHYPRDYCAMYRRDALLKHDMTFLPIYGQGGGYSIAKQIWDAGYQMGMFSVREMDRVLYHVAHGTAAVAPEKKLNHSRAQKKVERKVEDLFQEKWIHKLAADDSLDANRRAA</sequence>
<dbReference type="SUPFAM" id="SSF53448">
    <property type="entry name" value="Nucleotide-diphospho-sugar transferases"/>
    <property type="match status" value="1"/>
</dbReference>
<keyword evidence="2" id="KW-0328">Glycosyltransferase</keyword>
<evidence type="ECO:0000259" key="1">
    <source>
        <dbReference type="Pfam" id="PF00535"/>
    </source>
</evidence>
<feature type="domain" description="Glycosyltransferase 2-like" evidence="1">
    <location>
        <begin position="7"/>
        <end position="178"/>
    </location>
</feature>
<dbReference type="GO" id="GO:0016757">
    <property type="term" value="F:glycosyltransferase activity"/>
    <property type="evidence" value="ECO:0007669"/>
    <property type="project" value="UniProtKB-KW"/>
</dbReference>
<accession>A0A518CT48</accession>
<dbReference type="EMBL" id="CP036281">
    <property type="protein sequence ID" value="QDU82400.1"/>
    <property type="molecule type" value="Genomic_DNA"/>
</dbReference>
<dbReference type="Pfam" id="PF00535">
    <property type="entry name" value="Glycos_transf_2"/>
    <property type="match status" value="1"/>
</dbReference>
<dbReference type="InterPro" id="IPR001173">
    <property type="entry name" value="Glyco_trans_2-like"/>
</dbReference>
<keyword evidence="2" id="KW-0808">Transferase</keyword>
<keyword evidence="3" id="KW-1185">Reference proteome</keyword>
<organism evidence="2 3">
    <name type="scientific">Polystyrenella longa</name>
    <dbReference type="NCBI Taxonomy" id="2528007"/>
    <lineage>
        <taxon>Bacteria</taxon>
        <taxon>Pseudomonadati</taxon>
        <taxon>Planctomycetota</taxon>
        <taxon>Planctomycetia</taxon>
        <taxon>Planctomycetales</taxon>
        <taxon>Planctomycetaceae</taxon>
        <taxon>Polystyrenella</taxon>
    </lineage>
</organism>
<dbReference type="RefSeq" id="WP_197440328.1">
    <property type="nucleotide sequence ID" value="NZ_CP036281.1"/>
</dbReference>
<dbReference type="PANTHER" id="PTHR43179">
    <property type="entry name" value="RHAMNOSYLTRANSFERASE WBBL"/>
    <property type="match status" value="1"/>
</dbReference>
<dbReference type="Gene3D" id="3.90.550.10">
    <property type="entry name" value="Spore Coat Polysaccharide Biosynthesis Protein SpsA, Chain A"/>
    <property type="match status" value="1"/>
</dbReference>
<protein>
    <submittedName>
        <fullName evidence="2">Glycosyltransferase EpsH</fullName>
        <ecNumber evidence="2">2.4.-.-</ecNumber>
    </submittedName>
</protein>
<proteinExistence type="predicted"/>
<name>A0A518CT48_9PLAN</name>
<dbReference type="CDD" id="cd00761">
    <property type="entry name" value="Glyco_tranf_GTA_type"/>
    <property type="match status" value="1"/>
</dbReference>
<gene>
    <name evidence="2" type="primary">epsH_1</name>
    <name evidence="2" type="ORF">Pla110_41550</name>
</gene>
<evidence type="ECO:0000313" key="2">
    <source>
        <dbReference type="EMBL" id="QDU82400.1"/>
    </source>
</evidence>
<evidence type="ECO:0000313" key="3">
    <source>
        <dbReference type="Proteomes" id="UP000317178"/>
    </source>
</evidence>
<dbReference type="PANTHER" id="PTHR43179:SF7">
    <property type="entry name" value="RHAMNOSYLTRANSFERASE WBBL"/>
    <property type="match status" value="1"/>
</dbReference>
<dbReference type="InterPro" id="IPR029044">
    <property type="entry name" value="Nucleotide-diphossugar_trans"/>
</dbReference>